<accession>A0A1I5S744</accession>
<dbReference type="EMBL" id="FOXP01000005">
    <property type="protein sequence ID" value="SFP66501.1"/>
    <property type="molecule type" value="Genomic_DNA"/>
</dbReference>
<sequence>MPAWIWPVEQKTETTVLIRLARFVHWIGVALGVVIIGGSVIYAASQIDSVPRAEREHAAWEARHPVLSTGERAGVGDGYYDGDYEPSIPSPDYGTPLAIGVFGALVALFARGLRYIMAGE</sequence>
<evidence type="ECO:0000313" key="2">
    <source>
        <dbReference type="EMBL" id="SFP66501.1"/>
    </source>
</evidence>
<keyword evidence="1" id="KW-0472">Membrane</keyword>
<feature type="transmembrane region" description="Helical" evidence="1">
    <location>
        <begin position="93"/>
        <end position="113"/>
    </location>
</feature>
<keyword evidence="1" id="KW-1133">Transmembrane helix</keyword>
<keyword evidence="3" id="KW-1185">Reference proteome</keyword>
<dbReference type="Proteomes" id="UP000199586">
    <property type="component" value="Unassembled WGS sequence"/>
</dbReference>
<reference evidence="2 3" key="1">
    <citation type="submission" date="2016-10" db="EMBL/GenBank/DDBJ databases">
        <authorList>
            <person name="de Groot N.N."/>
        </authorList>
    </citation>
    <scope>NUCLEOTIDE SEQUENCE [LARGE SCALE GENOMIC DNA]</scope>
    <source>
        <strain evidence="2 3">CGMCC 1.9113</strain>
    </source>
</reference>
<protein>
    <submittedName>
        <fullName evidence="2">Uncharacterized protein</fullName>
    </submittedName>
</protein>
<evidence type="ECO:0000313" key="3">
    <source>
        <dbReference type="Proteomes" id="UP000199586"/>
    </source>
</evidence>
<organism evidence="2 3">
    <name type="scientific">Sphingomonas rubra</name>
    <dbReference type="NCBI Taxonomy" id="634430"/>
    <lineage>
        <taxon>Bacteria</taxon>
        <taxon>Pseudomonadati</taxon>
        <taxon>Pseudomonadota</taxon>
        <taxon>Alphaproteobacteria</taxon>
        <taxon>Sphingomonadales</taxon>
        <taxon>Sphingomonadaceae</taxon>
        <taxon>Sphingomonas</taxon>
    </lineage>
</organism>
<evidence type="ECO:0000256" key="1">
    <source>
        <dbReference type="SAM" id="Phobius"/>
    </source>
</evidence>
<dbReference type="AlphaFoldDB" id="A0A1I5S744"/>
<keyword evidence="1" id="KW-0812">Transmembrane</keyword>
<gene>
    <name evidence="2" type="ORF">SAMN04488241_10513</name>
</gene>
<feature type="transmembrane region" description="Helical" evidence="1">
    <location>
        <begin position="23"/>
        <end position="44"/>
    </location>
</feature>
<proteinExistence type="predicted"/>
<name>A0A1I5S744_9SPHN</name>